<sequence length="687" mass="75269">MATYNGAPTLPRVLAAYGALAAPDGGWQLVIVDNGSTDHSRDIIAAHARRLPLRYVYEGRRGKNAALNRGLALVLEDAATDLVVLTDDDALPAPNWLRHLANCATAHPAYAVFGGSIVADWASPPPDWVLAHVPLGLTYGLTAPDLADGPVFPGLVWGANMAVRRAVFDAGYRFDESLGPNGGEYAMGGETSFTRRVADAGFRSWFCRDAVVAHHIRAHQLQLPFLLQRARRFGRGQYRQERPGAVPEWLGVPRWMFKRALIEAAGAVLASVRGDAAAAFRHRWELAYLHGYCREAWRGAGRAGPAVLITSHSGALGGMELRMAQEARFLADAGYPSLLATHRFPGSAEWSARLAAEGLRWTPFSPPLFFEQWRWRRWNRWRARLFAVPAMRRHGARLVHVALCWTNYGASALWLARQCRLPVVLSVHGTFAMDTITPWHAPMLRHAFGAVGGVYAVSATAMRHFLAIYQAYLPPTARLAVIPNCVDTDRFQPCAQARLTARAHWGLPPDSLVLGCVARLSVEKRPSLAIALLARLRRRHPQLYLVLVGTGPLESALRNQAEQAGMKQYVIFAGYVQQVETVMPGFDLHLLMSRNEGFGIATIEAMACGVPAVATEVAGSVDILRDSQGGMLVPANDLEQATARIGDLLADLPLREAMGRHGRAEALARYSIAVVGQQVREFYRGLI</sequence>
<dbReference type="AlphaFoldDB" id="A0A7W2F922"/>
<proteinExistence type="predicted"/>
<dbReference type="Pfam" id="PF00534">
    <property type="entry name" value="Glycos_transf_1"/>
    <property type="match status" value="1"/>
</dbReference>
<dbReference type="InterPro" id="IPR001173">
    <property type="entry name" value="Glyco_trans_2-like"/>
</dbReference>
<dbReference type="Gene3D" id="3.90.550.10">
    <property type="entry name" value="Spore Coat Polysaccharide Biosynthesis Protein SpsA, Chain A"/>
    <property type="match status" value="1"/>
</dbReference>
<gene>
    <name evidence="4" type="ORF">H3H39_09535</name>
</gene>
<dbReference type="Pfam" id="PF00535">
    <property type="entry name" value="Glycos_transf_2"/>
    <property type="match status" value="1"/>
</dbReference>
<dbReference type="InterPro" id="IPR028098">
    <property type="entry name" value="Glyco_trans_4-like_N"/>
</dbReference>
<protein>
    <submittedName>
        <fullName evidence="4">Glycosyltransferase</fullName>
    </submittedName>
</protein>
<dbReference type="EMBL" id="JACEZU010000004">
    <property type="protein sequence ID" value="MBA5687284.1"/>
    <property type="molecule type" value="Genomic_DNA"/>
</dbReference>
<keyword evidence="4" id="KW-0808">Transferase</keyword>
<feature type="domain" description="Glycosyltransferase 2-like" evidence="2">
    <location>
        <begin position="1"/>
        <end position="131"/>
    </location>
</feature>
<dbReference type="Proteomes" id="UP000573499">
    <property type="component" value="Unassembled WGS sequence"/>
</dbReference>
<evidence type="ECO:0000259" key="3">
    <source>
        <dbReference type="Pfam" id="PF13439"/>
    </source>
</evidence>
<evidence type="ECO:0000259" key="1">
    <source>
        <dbReference type="Pfam" id="PF00534"/>
    </source>
</evidence>
<dbReference type="InterPro" id="IPR001296">
    <property type="entry name" value="Glyco_trans_1"/>
</dbReference>
<dbReference type="CDD" id="cd00761">
    <property type="entry name" value="Glyco_tranf_GTA_type"/>
    <property type="match status" value="1"/>
</dbReference>
<reference evidence="4 5" key="1">
    <citation type="submission" date="2020-07" db="EMBL/GenBank/DDBJ databases">
        <title>Novel species isolated from subtropical streams in China.</title>
        <authorList>
            <person name="Lu H."/>
        </authorList>
    </citation>
    <scope>NUCLEOTIDE SEQUENCE [LARGE SCALE GENOMIC DNA]</scope>
    <source>
        <strain evidence="4 5">LX47W</strain>
    </source>
</reference>
<feature type="domain" description="Glycosyl transferase family 1" evidence="1">
    <location>
        <begin position="501"/>
        <end position="663"/>
    </location>
</feature>
<evidence type="ECO:0000313" key="4">
    <source>
        <dbReference type="EMBL" id="MBA5687284.1"/>
    </source>
</evidence>
<dbReference type="SUPFAM" id="SSF53448">
    <property type="entry name" value="Nucleotide-diphospho-sugar transferases"/>
    <property type="match status" value="1"/>
</dbReference>
<feature type="domain" description="Glycosyltransferase subfamily 4-like N-terminal" evidence="3">
    <location>
        <begin position="317"/>
        <end position="490"/>
    </location>
</feature>
<accession>A0A7W2F922</accession>
<dbReference type="PANTHER" id="PTHR45947">
    <property type="entry name" value="SULFOQUINOVOSYL TRANSFERASE SQD2"/>
    <property type="match status" value="1"/>
</dbReference>
<dbReference type="Gene3D" id="3.40.50.2000">
    <property type="entry name" value="Glycogen Phosphorylase B"/>
    <property type="match status" value="2"/>
</dbReference>
<evidence type="ECO:0000313" key="5">
    <source>
        <dbReference type="Proteomes" id="UP000573499"/>
    </source>
</evidence>
<dbReference type="InterPro" id="IPR050194">
    <property type="entry name" value="Glycosyltransferase_grp1"/>
</dbReference>
<dbReference type="GO" id="GO:0016758">
    <property type="term" value="F:hexosyltransferase activity"/>
    <property type="evidence" value="ECO:0007669"/>
    <property type="project" value="TreeGrafter"/>
</dbReference>
<dbReference type="PANTHER" id="PTHR45947:SF3">
    <property type="entry name" value="SULFOQUINOVOSYL TRANSFERASE SQD2"/>
    <property type="match status" value="1"/>
</dbReference>
<name>A0A7W2F922_9BURK</name>
<dbReference type="CDD" id="cd03801">
    <property type="entry name" value="GT4_PimA-like"/>
    <property type="match status" value="1"/>
</dbReference>
<dbReference type="Pfam" id="PF13439">
    <property type="entry name" value="Glyco_transf_4"/>
    <property type="match status" value="1"/>
</dbReference>
<evidence type="ECO:0000259" key="2">
    <source>
        <dbReference type="Pfam" id="PF00535"/>
    </source>
</evidence>
<dbReference type="SUPFAM" id="SSF53756">
    <property type="entry name" value="UDP-Glycosyltransferase/glycogen phosphorylase"/>
    <property type="match status" value="1"/>
</dbReference>
<comment type="caution">
    <text evidence="4">The sequence shown here is derived from an EMBL/GenBank/DDBJ whole genome shotgun (WGS) entry which is preliminary data.</text>
</comment>
<organism evidence="4 5">
    <name type="scientific">Rugamonas apoptosis</name>
    <dbReference type="NCBI Taxonomy" id="2758570"/>
    <lineage>
        <taxon>Bacteria</taxon>
        <taxon>Pseudomonadati</taxon>
        <taxon>Pseudomonadota</taxon>
        <taxon>Betaproteobacteria</taxon>
        <taxon>Burkholderiales</taxon>
        <taxon>Oxalobacteraceae</taxon>
        <taxon>Telluria group</taxon>
        <taxon>Rugamonas</taxon>
    </lineage>
</organism>
<dbReference type="InterPro" id="IPR029044">
    <property type="entry name" value="Nucleotide-diphossugar_trans"/>
</dbReference>
<keyword evidence="5" id="KW-1185">Reference proteome</keyword>